<evidence type="ECO:0000259" key="2">
    <source>
        <dbReference type="PROSITE" id="PS51782"/>
    </source>
</evidence>
<keyword evidence="4" id="KW-1185">Reference proteome</keyword>
<feature type="domain" description="LysM" evidence="2">
    <location>
        <begin position="32"/>
        <end position="83"/>
    </location>
</feature>
<dbReference type="STRING" id="1123243.SAMN02745190_00489"/>
<dbReference type="Pfam" id="PF01476">
    <property type="entry name" value="LysM"/>
    <property type="match status" value="1"/>
</dbReference>
<feature type="signal peptide" evidence="1">
    <location>
        <begin position="1"/>
        <end position="21"/>
    </location>
</feature>
<dbReference type="RefSeq" id="WP_072934577.1">
    <property type="nucleotide sequence ID" value="NZ_FQUG01000002.1"/>
</dbReference>
<gene>
    <name evidence="3" type="ORF">SAMN02745190_00489</name>
</gene>
<proteinExistence type="predicted"/>
<accession>A0A1M4TIJ9</accession>
<dbReference type="PROSITE" id="PS51782">
    <property type="entry name" value="LYSM"/>
    <property type="match status" value="1"/>
</dbReference>
<evidence type="ECO:0000313" key="3">
    <source>
        <dbReference type="EMBL" id="SHE44154.1"/>
    </source>
</evidence>
<reference evidence="3 4" key="1">
    <citation type="submission" date="2016-11" db="EMBL/GenBank/DDBJ databases">
        <authorList>
            <person name="Jaros S."/>
            <person name="Januszkiewicz K."/>
            <person name="Wedrychowicz H."/>
        </authorList>
    </citation>
    <scope>NUCLEOTIDE SEQUENCE [LARGE SCALE GENOMIC DNA]</scope>
    <source>
        <strain evidence="3 4">DSM 10502</strain>
    </source>
</reference>
<dbReference type="SMART" id="SM00257">
    <property type="entry name" value="LysM"/>
    <property type="match status" value="1"/>
</dbReference>
<sequence length="97" mass="10957">MKKLIWAFAALYLFLFPPFNLDNAYLRSDRFDTVTVSRNESVWDIAGRYTVDGKQAKKLTAAIIEVNGLTSDGAVRTGQKLRIPVLVKELPPQMAER</sequence>
<dbReference type="Proteomes" id="UP000184404">
    <property type="component" value="Unassembled WGS sequence"/>
</dbReference>
<keyword evidence="1" id="KW-0732">Signal</keyword>
<dbReference type="OrthoDB" id="2679564at2"/>
<dbReference type="CDD" id="cd00118">
    <property type="entry name" value="LysM"/>
    <property type="match status" value="1"/>
</dbReference>
<dbReference type="SUPFAM" id="SSF54106">
    <property type="entry name" value="LysM domain"/>
    <property type="match status" value="1"/>
</dbReference>
<organism evidence="3 4">
    <name type="scientific">Schwartzia succinivorans DSM 10502</name>
    <dbReference type="NCBI Taxonomy" id="1123243"/>
    <lineage>
        <taxon>Bacteria</taxon>
        <taxon>Bacillati</taxon>
        <taxon>Bacillota</taxon>
        <taxon>Negativicutes</taxon>
        <taxon>Selenomonadales</taxon>
        <taxon>Selenomonadaceae</taxon>
        <taxon>Schwartzia</taxon>
    </lineage>
</organism>
<evidence type="ECO:0000256" key="1">
    <source>
        <dbReference type="SAM" id="SignalP"/>
    </source>
</evidence>
<dbReference type="EMBL" id="FQUG01000002">
    <property type="protein sequence ID" value="SHE44154.1"/>
    <property type="molecule type" value="Genomic_DNA"/>
</dbReference>
<evidence type="ECO:0000313" key="4">
    <source>
        <dbReference type="Proteomes" id="UP000184404"/>
    </source>
</evidence>
<feature type="chain" id="PRO_5039384841" evidence="1">
    <location>
        <begin position="22"/>
        <end position="97"/>
    </location>
</feature>
<dbReference type="Gene3D" id="3.10.350.10">
    <property type="entry name" value="LysM domain"/>
    <property type="match status" value="1"/>
</dbReference>
<dbReference type="InterPro" id="IPR036779">
    <property type="entry name" value="LysM_dom_sf"/>
</dbReference>
<dbReference type="AlphaFoldDB" id="A0A1M4TIJ9"/>
<dbReference type="InterPro" id="IPR018392">
    <property type="entry name" value="LysM"/>
</dbReference>
<name>A0A1M4TIJ9_9FIRM</name>
<protein>
    <submittedName>
        <fullName evidence="3">LysM domain-containing protein</fullName>
    </submittedName>
</protein>